<accession>A0A4C1ZMS0</accession>
<dbReference type="EMBL" id="BGZK01001888">
    <property type="protein sequence ID" value="GBP87825.1"/>
    <property type="molecule type" value="Genomic_DNA"/>
</dbReference>
<keyword evidence="2" id="KW-1185">Reference proteome</keyword>
<evidence type="ECO:0000313" key="2">
    <source>
        <dbReference type="Proteomes" id="UP000299102"/>
    </source>
</evidence>
<sequence length="140" mass="16057">MGNTQVNFLELRVPMGVEPFRTWQKTTNETYGNKTQDGDDDIVVERNDVGKQRQERDSKALQDTPHSIHDRTYIEMLHLFARPAGRVDRMLQDCRQFKMLYFECGLEAKVHIGMSQPRSDISTLNKAVSVPYKVGGDDPV</sequence>
<gene>
    <name evidence="1" type="ORF">EVAR_65674_1</name>
</gene>
<protein>
    <submittedName>
        <fullName evidence="1">Uncharacterized protein</fullName>
    </submittedName>
</protein>
<evidence type="ECO:0000313" key="1">
    <source>
        <dbReference type="EMBL" id="GBP87825.1"/>
    </source>
</evidence>
<proteinExistence type="predicted"/>
<dbReference type="Proteomes" id="UP000299102">
    <property type="component" value="Unassembled WGS sequence"/>
</dbReference>
<organism evidence="1 2">
    <name type="scientific">Eumeta variegata</name>
    <name type="common">Bagworm moth</name>
    <name type="synonym">Eumeta japonica</name>
    <dbReference type="NCBI Taxonomy" id="151549"/>
    <lineage>
        <taxon>Eukaryota</taxon>
        <taxon>Metazoa</taxon>
        <taxon>Ecdysozoa</taxon>
        <taxon>Arthropoda</taxon>
        <taxon>Hexapoda</taxon>
        <taxon>Insecta</taxon>
        <taxon>Pterygota</taxon>
        <taxon>Neoptera</taxon>
        <taxon>Endopterygota</taxon>
        <taxon>Lepidoptera</taxon>
        <taxon>Glossata</taxon>
        <taxon>Ditrysia</taxon>
        <taxon>Tineoidea</taxon>
        <taxon>Psychidae</taxon>
        <taxon>Oiketicinae</taxon>
        <taxon>Eumeta</taxon>
    </lineage>
</organism>
<reference evidence="1 2" key="1">
    <citation type="journal article" date="2019" name="Commun. Biol.">
        <title>The bagworm genome reveals a unique fibroin gene that provides high tensile strength.</title>
        <authorList>
            <person name="Kono N."/>
            <person name="Nakamura H."/>
            <person name="Ohtoshi R."/>
            <person name="Tomita M."/>
            <person name="Numata K."/>
            <person name="Arakawa K."/>
        </authorList>
    </citation>
    <scope>NUCLEOTIDE SEQUENCE [LARGE SCALE GENOMIC DNA]</scope>
</reference>
<dbReference type="AlphaFoldDB" id="A0A4C1ZMS0"/>
<comment type="caution">
    <text evidence="1">The sequence shown here is derived from an EMBL/GenBank/DDBJ whole genome shotgun (WGS) entry which is preliminary data.</text>
</comment>
<name>A0A4C1ZMS0_EUMVA</name>